<protein>
    <submittedName>
        <fullName evidence="1">Uncharacterized protein</fullName>
    </submittedName>
</protein>
<sequence>MILVFIVYKIKNKVCRYLLFDSSFTYIEEVDKNRRYGF</sequence>
<reference evidence="1" key="1">
    <citation type="submission" date="2019-12" db="EMBL/GenBank/DDBJ databases">
        <title>Genome reconstruction of White Spot Syndrome Virus (WSSV) from archival Davidson-fixed paraffin embedded shrimp (Penaeus vannamei) tissue.</title>
        <authorList>
            <person name="Cruz-Flores R."/>
            <person name="Hung Nam M."/>
            <person name="Aranguren Caroa L.F."/>
            <person name="Kanrar S."/>
            <person name="Dhar A.K."/>
        </authorList>
    </citation>
    <scope>NUCLEOTIDE SEQUENCE</scope>
    <source>
        <strain evidence="1">CN_95_DFPE</strain>
    </source>
</reference>
<evidence type="ECO:0000313" key="1">
    <source>
        <dbReference type="EMBL" id="QHB92581.1"/>
    </source>
</evidence>
<dbReference type="EMBL" id="MN840357">
    <property type="protein sequence ID" value="QHB92581.1"/>
    <property type="molecule type" value="Genomic_DNA"/>
</dbReference>
<organism evidence="1">
    <name type="scientific">White spot syndrome virus</name>
    <dbReference type="NCBI Taxonomy" id="342409"/>
    <lineage>
        <taxon>Viruses</taxon>
        <taxon>Viruses incertae sedis</taxon>
        <taxon>Naldaviricetes</taxon>
        <taxon>Nimaviridae</taxon>
        <taxon>Whispovirus</taxon>
    </lineage>
</organism>
<name>A0A6B9MDK4_9VIRU</name>
<accession>A0A6B9MDK4</accession>
<proteinExistence type="predicted"/>